<dbReference type="InterPro" id="IPR003607">
    <property type="entry name" value="HD/PDEase_dom"/>
</dbReference>
<proteinExistence type="predicted"/>
<evidence type="ECO:0000259" key="1">
    <source>
        <dbReference type="Pfam" id="PF01966"/>
    </source>
</evidence>
<dbReference type="CDD" id="cd00077">
    <property type="entry name" value="HDc"/>
    <property type="match status" value="1"/>
</dbReference>
<dbReference type="RefSeq" id="WP_139099626.1">
    <property type="nucleotide sequence ID" value="NZ_VDFW01000031.1"/>
</dbReference>
<sequence>MERHSGSCAQLNLPCAAAVTAERLLAGELPGRWAHTRGVAHRAEQIARLLPPEDGRTLVAAAWLHDIGYASGLAETGFHQLDGAHYLARRGWPERICALVAHHAGATAVARLIGLAGELGAFEDEAGRVRDALWYCDMTTGPDGEPMSFEDRIAELRARRAPDDPVVRALAANGSERAAAVRRTETFLRDGGQRSR</sequence>
<evidence type="ECO:0000313" key="3">
    <source>
        <dbReference type="Proteomes" id="UP000305546"/>
    </source>
</evidence>
<dbReference type="Proteomes" id="UP000305546">
    <property type="component" value="Unassembled WGS sequence"/>
</dbReference>
<dbReference type="Pfam" id="PF01966">
    <property type="entry name" value="HD"/>
    <property type="match status" value="1"/>
</dbReference>
<dbReference type="Gene3D" id="1.10.3210.10">
    <property type="entry name" value="Hypothetical protein af1432"/>
    <property type="match status" value="1"/>
</dbReference>
<dbReference type="EMBL" id="VDFW01000031">
    <property type="protein sequence ID" value="TNC21796.1"/>
    <property type="molecule type" value="Genomic_DNA"/>
</dbReference>
<dbReference type="SUPFAM" id="SSF109604">
    <property type="entry name" value="HD-domain/PDEase-like"/>
    <property type="match status" value="1"/>
</dbReference>
<reference evidence="2 3" key="1">
    <citation type="submission" date="2019-06" db="EMBL/GenBank/DDBJ databases">
        <title>Amycolatopsis alkalitolerans sp. nov., isolated from Gastrodia elata Blume.</title>
        <authorList>
            <person name="Narsing Rao M.P."/>
            <person name="Li W.J."/>
        </authorList>
    </citation>
    <scope>NUCLEOTIDE SEQUENCE [LARGE SCALE GENOMIC DNA]</scope>
    <source>
        <strain evidence="2 3">SYSUP0005</strain>
    </source>
</reference>
<organism evidence="2 3">
    <name type="scientific">Amycolatopsis alkalitolerans</name>
    <dbReference type="NCBI Taxonomy" id="2547244"/>
    <lineage>
        <taxon>Bacteria</taxon>
        <taxon>Bacillati</taxon>
        <taxon>Actinomycetota</taxon>
        <taxon>Actinomycetes</taxon>
        <taxon>Pseudonocardiales</taxon>
        <taxon>Pseudonocardiaceae</taxon>
        <taxon>Amycolatopsis</taxon>
    </lineage>
</organism>
<gene>
    <name evidence="2" type="ORF">FG385_27125</name>
</gene>
<dbReference type="OrthoDB" id="2989229at2"/>
<feature type="domain" description="HD" evidence="1">
    <location>
        <begin position="32"/>
        <end position="130"/>
    </location>
</feature>
<accession>A0A5C4LVL6</accession>
<dbReference type="InterPro" id="IPR006674">
    <property type="entry name" value="HD_domain"/>
</dbReference>
<keyword evidence="3" id="KW-1185">Reference proteome</keyword>
<dbReference type="InterPro" id="IPR006675">
    <property type="entry name" value="HDIG_dom"/>
</dbReference>
<comment type="caution">
    <text evidence="2">The sequence shown here is derived from an EMBL/GenBank/DDBJ whole genome shotgun (WGS) entry which is preliminary data.</text>
</comment>
<dbReference type="AlphaFoldDB" id="A0A5C4LVL6"/>
<protein>
    <submittedName>
        <fullName evidence="2">HD domain-containing protein</fullName>
    </submittedName>
</protein>
<evidence type="ECO:0000313" key="2">
    <source>
        <dbReference type="EMBL" id="TNC21796.1"/>
    </source>
</evidence>
<name>A0A5C4LVL6_9PSEU</name>
<dbReference type="NCBIfam" id="TIGR00277">
    <property type="entry name" value="HDIG"/>
    <property type="match status" value="1"/>
</dbReference>